<evidence type="ECO:0000256" key="2">
    <source>
        <dbReference type="ARBA" id="ARBA00008814"/>
    </source>
</evidence>
<comment type="similarity">
    <text evidence="2">Belongs to the bacterial solute-binding protein 8 family.</text>
</comment>
<dbReference type="GO" id="GO:0030288">
    <property type="term" value="C:outer membrane-bounded periplasmic space"/>
    <property type="evidence" value="ECO:0007669"/>
    <property type="project" value="TreeGrafter"/>
</dbReference>
<dbReference type="PROSITE" id="PS50983">
    <property type="entry name" value="FE_B12_PBP"/>
    <property type="match status" value="1"/>
</dbReference>
<dbReference type="CDD" id="cd01146">
    <property type="entry name" value="FhuD"/>
    <property type="match status" value="1"/>
</dbReference>
<comment type="subcellular location">
    <subcellularLocation>
        <location evidence="1">Cell envelope</location>
    </subcellularLocation>
</comment>
<dbReference type="PANTHER" id="PTHR30532:SF1">
    <property type="entry name" value="IRON(3+)-HYDROXAMATE-BINDING PROTEIN FHUD"/>
    <property type="match status" value="1"/>
</dbReference>
<evidence type="ECO:0000256" key="5">
    <source>
        <dbReference type="ARBA" id="ARBA00022729"/>
    </source>
</evidence>
<keyword evidence="3" id="KW-0813">Transport</keyword>
<dbReference type="InterPro" id="IPR051313">
    <property type="entry name" value="Bact_iron-sidero_bind"/>
</dbReference>
<gene>
    <name evidence="8" type="ORF">IQ22_01484</name>
</gene>
<evidence type="ECO:0000256" key="1">
    <source>
        <dbReference type="ARBA" id="ARBA00004196"/>
    </source>
</evidence>
<feature type="domain" description="Fe/B12 periplasmic-binding" evidence="7">
    <location>
        <begin position="55"/>
        <end position="313"/>
    </location>
</feature>
<reference evidence="8 9" key="1">
    <citation type="journal article" date="2015" name="Stand. Genomic Sci.">
        <title>Genomic Encyclopedia of Bacterial and Archaeal Type Strains, Phase III: the genomes of soil and plant-associated and newly described type strains.</title>
        <authorList>
            <person name="Whitman W.B."/>
            <person name="Woyke T."/>
            <person name="Klenk H.P."/>
            <person name="Zhou Y."/>
            <person name="Lilburn T.G."/>
            <person name="Beck B.J."/>
            <person name="De Vos P."/>
            <person name="Vandamme P."/>
            <person name="Eisen J.A."/>
            <person name="Garrity G."/>
            <person name="Hugenholtz P."/>
            <person name="Kyrpides N.C."/>
        </authorList>
    </citation>
    <scope>NUCLEOTIDE SEQUENCE [LARGE SCALE GENOMIC DNA]</scope>
    <source>
        <strain evidence="8 9">CGMCC 1.6858</strain>
    </source>
</reference>
<dbReference type="EMBL" id="VLKY01000004">
    <property type="protein sequence ID" value="TWI55558.1"/>
    <property type="molecule type" value="Genomic_DNA"/>
</dbReference>
<feature type="chain" id="PRO_5021795818" evidence="6">
    <location>
        <begin position="33"/>
        <end position="313"/>
    </location>
</feature>
<dbReference type="RefSeq" id="WP_244309000.1">
    <property type="nucleotide sequence ID" value="NZ_VLKY01000004.1"/>
</dbReference>
<evidence type="ECO:0000259" key="7">
    <source>
        <dbReference type="PROSITE" id="PS50983"/>
    </source>
</evidence>
<evidence type="ECO:0000256" key="6">
    <source>
        <dbReference type="SAM" id="SignalP"/>
    </source>
</evidence>
<protein>
    <submittedName>
        <fullName evidence="8">Iron complex transport system substrate-binding protein</fullName>
    </submittedName>
</protein>
<dbReference type="Pfam" id="PF01497">
    <property type="entry name" value="Peripla_BP_2"/>
    <property type="match status" value="1"/>
</dbReference>
<feature type="signal peptide" evidence="6">
    <location>
        <begin position="1"/>
        <end position="32"/>
    </location>
</feature>
<dbReference type="Gene3D" id="3.40.50.1980">
    <property type="entry name" value="Nitrogenase molybdenum iron protein domain"/>
    <property type="match status" value="2"/>
</dbReference>
<proteinExistence type="inferred from homology"/>
<evidence type="ECO:0000313" key="9">
    <source>
        <dbReference type="Proteomes" id="UP000316905"/>
    </source>
</evidence>
<dbReference type="PANTHER" id="PTHR30532">
    <property type="entry name" value="IRON III DICITRATE-BINDING PERIPLASMIC PROTEIN"/>
    <property type="match status" value="1"/>
</dbReference>
<keyword evidence="9" id="KW-1185">Reference proteome</keyword>
<evidence type="ECO:0000256" key="3">
    <source>
        <dbReference type="ARBA" id="ARBA00022448"/>
    </source>
</evidence>
<dbReference type="InterPro" id="IPR002491">
    <property type="entry name" value="ABC_transptr_periplasmic_BD"/>
</dbReference>
<dbReference type="AlphaFoldDB" id="A0A562QFN2"/>
<evidence type="ECO:0000256" key="4">
    <source>
        <dbReference type="ARBA" id="ARBA00022496"/>
    </source>
</evidence>
<dbReference type="Proteomes" id="UP000316905">
    <property type="component" value="Unassembled WGS sequence"/>
</dbReference>
<dbReference type="GO" id="GO:1901678">
    <property type="term" value="P:iron coordination entity transport"/>
    <property type="evidence" value="ECO:0007669"/>
    <property type="project" value="UniProtKB-ARBA"/>
</dbReference>
<dbReference type="SUPFAM" id="SSF53807">
    <property type="entry name" value="Helical backbone' metal receptor"/>
    <property type="match status" value="1"/>
</dbReference>
<keyword evidence="5 6" id="KW-0732">Signal</keyword>
<comment type="caution">
    <text evidence="8">The sequence shown here is derived from an EMBL/GenBank/DDBJ whole genome shotgun (WGS) entry which is preliminary data.</text>
</comment>
<accession>A0A562QFN2</accession>
<evidence type="ECO:0000313" key="8">
    <source>
        <dbReference type="EMBL" id="TWI55558.1"/>
    </source>
</evidence>
<keyword evidence="4" id="KW-0408">Iron</keyword>
<organism evidence="8 9">
    <name type="scientific">Pseudomonas duriflava</name>
    <dbReference type="NCBI Taxonomy" id="459528"/>
    <lineage>
        <taxon>Bacteria</taxon>
        <taxon>Pseudomonadati</taxon>
        <taxon>Pseudomonadota</taxon>
        <taxon>Gammaproteobacteria</taxon>
        <taxon>Pseudomonadales</taxon>
        <taxon>Pseudomonadaceae</taxon>
        <taxon>Pseudomonas</taxon>
    </lineage>
</organism>
<keyword evidence="4" id="KW-0410">Iron transport</keyword>
<sequence>MALATFNFPRTWLRAFMLFTSVVASVPSASWAQTAEARAVETAFGTVTVTGTPSRVVVLSENALDTALSAGVKPLGTVSTRGSTGVSRYVQDKVGTIAIVGTARETNLESVFKLQPDLILAAPDLPKAQYEKLSLLAPTIVPSTAVTDDWRKSVSLYAEALGRQEEIKASYQQLDQRIAALKARIAPGQVASVLRWNPQGPILMSSHLFAGQLLQQLGFKSPALAESLTQRPHSDILSLENLHQADGDWLFLATLNPEGEQALAQARNQPAFARLNAVKNNKVITVDGQLWSSGAGPLAAQKILDDVEKVVAH</sequence>
<name>A0A562QFN2_9PSED</name>
<keyword evidence="4" id="KW-0406">Ion transport</keyword>